<feature type="compositionally biased region" description="Acidic residues" evidence="4">
    <location>
        <begin position="326"/>
        <end position="351"/>
    </location>
</feature>
<comment type="similarity">
    <text evidence="1">Belongs to the CAND family.</text>
</comment>
<reference evidence="6" key="1">
    <citation type="journal article" date="2021" name="Open Biol.">
        <title>Shared evolutionary footprints suggest mitochondrial oxidative damage underlies multiple complex I losses in fungi.</title>
        <authorList>
            <person name="Schikora-Tamarit M.A."/>
            <person name="Marcet-Houben M."/>
            <person name="Nosek J."/>
            <person name="Gabaldon T."/>
        </authorList>
    </citation>
    <scope>NUCLEOTIDE SEQUENCE</scope>
    <source>
        <strain evidence="6">CBS6341</strain>
    </source>
</reference>
<dbReference type="GO" id="GO:0010265">
    <property type="term" value="P:SCF complex assembly"/>
    <property type="evidence" value="ECO:0007669"/>
    <property type="project" value="InterPro"/>
</dbReference>
<evidence type="ECO:0000256" key="1">
    <source>
        <dbReference type="ARBA" id="ARBA00007657"/>
    </source>
</evidence>
<evidence type="ECO:0000256" key="3">
    <source>
        <dbReference type="ARBA" id="ARBA00022786"/>
    </source>
</evidence>
<reference evidence="6" key="2">
    <citation type="submission" date="2021-01" db="EMBL/GenBank/DDBJ databases">
        <authorList>
            <person name="Schikora-Tamarit M.A."/>
        </authorList>
    </citation>
    <scope>NUCLEOTIDE SEQUENCE</scope>
    <source>
        <strain evidence="6">CBS6341</strain>
    </source>
</reference>
<sequence>MSTDFKGADQKLKEIVSKSKDVDPDLRFMALNDLNKLLVEHSLIINKVNSYSQKIVNLLLESITDQNSDVQSQALKCFEPLAPSLDDDEILNVLIKLNEKQITINSITTSIHTMAIIEVLKNINLKHAATGQSIINKLLPSFIGVNGQIKDSLDAIETLTELIKTLGTTISSTQNQIISKALVESIYRSQNIISKKSITSLGCLVNNFSQGEFKELLQLINSNRDLNLDSILLTFLTYISLAKANNSLFTPFIDDVWPFSVSHLHLDSDENFEDDQIKIDDIRNEALRFISSLLAVGSPLQQHIDQILNIIKLFLRYDPYTNTSDNDYDADLDEDEDDFGEEYDDLDEGSDDNTWKIRKQSAELTSELAKSFPFVTQQLFSSRIFESILNSIADSSEAVSFAKIESLNTIIDITVEQHGKRSSRKRRGSDVSMADVEDSLTQLNKFRSTIVTKLTKELSGVKQNNINKYNTFLNFFQSFNRLDEDLKPLLRNIREHNFGLNLDLLQFYSSLLQNNDLQYFGDELPYIIEVINDGLTSKAHISVINSVNTAIHLLNLSYNEQLITSIIEIAAAPKNDSELRKTAIESLGNLSLLPVNKVNDILSVFKETLAYEHTVLVTISAITSLVEIYRESIDFSRINDIVVSYKILIRDSTYGPHILDSLITIVRYFNIDITIGNILLEFFNNDQYQSTILKILAHLNLEKSNLKSIFLKASVIEEIDDDALIDIGVKIGSELIPILEENTENQKNIKVIAQIALNENLTNYVEKAELQLKDHKYPAFNIKLLGYIGQEKELNISIEHLTVYFQEDEFKLDAAEALGKIISKRSIEYVPSFLNKISVNEHRHLLLVSIKQVLKLNNGLNFEIYNNVWKTIVTVLEEQNEVNEVNEDLAKICAQNIGYILVNNNDSNYFFNKASELLESSSKSIIYSVVASVKFILAYEHVVSIELIESILFQAFNKISDEDLKIKQIAVITLITSLNNQFNSLIPYLDTILPTVYEELPARKQYQHVLQIGPFKHKVDKALEVRKNSFEILYKLALNHSLLKNVDFNEILSKVVRSGLVNDIISISSLIIIKLLEFDEVLLNSEDKQYLSEGIEKLLSGIKKKEDAQKDTKDEQETKAILINLRNTVFLQQ</sequence>
<feature type="region of interest" description="Disordered" evidence="4">
    <location>
        <begin position="326"/>
        <end position="352"/>
    </location>
</feature>
<evidence type="ECO:0000256" key="2">
    <source>
        <dbReference type="ARBA" id="ARBA00022737"/>
    </source>
</evidence>
<dbReference type="InterPro" id="IPR039852">
    <property type="entry name" value="CAND1/CAND2"/>
</dbReference>
<comment type="caution">
    <text evidence="6">The sequence shown here is derived from an EMBL/GenBank/DDBJ whole genome shotgun (WGS) entry which is preliminary data.</text>
</comment>
<dbReference type="InterPro" id="IPR013932">
    <property type="entry name" value="TATA-bd_TIP120"/>
</dbReference>
<keyword evidence="2" id="KW-0677">Repeat</keyword>
<gene>
    <name evidence="6" type="ORF">WICMUC_001006</name>
</gene>
<accession>A0A9P8TIA4</accession>
<protein>
    <recommendedName>
        <fullName evidence="5">TATA-binding protein interacting (TIP20) domain-containing protein</fullName>
    </recommendedName>
</protein>
<dbReference type="OrthoDB" id="6260732at2759"/>
<feature type="domain" description="TATA-binding protein interacting (TIP20)" evidence="5">
    <location>
        <begin position="987"/>
        <end position="1118"/>
    </location>
</feature>
<evidence type="ECO:0000313" key="7">
    <source>
        <dbReference type="Proteomes" id="UP000769528"/>
    </source>
</evidence>
<evidence type="ECO:0000313" key="6">
    <source>
        <dbReference type="EMBL" id="KAH3679386.1"/>
    </source>
</evidence>
<organism evidence="6 7">
    <name type="scientific">Wickerhamomyces mucosus</name>
    <dbReference type="NCBI Taxonomy" id="1378264"/>
    <lineage>
        <taxon>Eukaryota</taxon>
        <taxon>Fungi</taxon>
        <taxon>Dikarya</taxon>
        <taxon>Ascomycota</taxon>
        <taxon>Saccharomycotina</taxon>
        <taxon>Saccharomycetes</taxon>
        <taxon>Phaffomycetales</taxon>
        <taxon>Wickerhamomycetaceae</taxon>
        <taxon>Wickerhamomyces</taxon>
    </lineage>
</organism>
<evidence type="ECO:0000256" key="4">
    <source>
        <dbReference type="SAM" id="MobiDB-lite"/>
    </source>
</evidence>
<evidence type="ECO:0000259" key="5">
    <source>
        <dbReference type="Pfam" id="PF08623"/>
    </source>
</evidence>
<keyword evidence="3" id="KW-0833">Ubl conjugation pathway</keyword>
<keyword evidence="7" id="KW-1185">Reference proteome</keyword>
<dbReference type="Gene3D" id="1.25.10.10">
    <property type="entry name" value="Leucine-rich Repeat Variant"/>
    <property type="match status" value="1"/>
</dbReference>
<dbReference type="AlphaFoldDB" id="A0A9P8TIA4"/>
<proteinExistence type="inferred from homology"/>
<name>A0A9P8TIA4_9ASCO</name>
<dbReference type="Pfam" id="PF08623">
    <property type="entry name" value="TIP120"/>
    <property type="match status" value="1"/>
</dbReference>
<dbReference type="Proteomes" id="UP000769528">
    <property type="component" value="Unassembled WGS sequence"/>
</dbReference>
<dbReference type="InterPro" id="IPR011989">
    <property type="entry name" value="ARM-like"/>
</dbReference>
<dbReference type="EMBL" id="JAEUBF010000315">
    <property type="protein sequence ID" value="KAH3679386.1"/>
    <property type="molecule type" value="Genomic_DNA"/>
</dbReference>
<dbReference type="SUPFAM" id="SSF48371">
    <property type="entry name" value="ARM repeat"/>
    <property type="match status" value="1"/>
</dbReference>
<dbReference type="PANTHER" id="PTHR12696">
    <property type="entry name" value="TIP120"/>
    <property type="match status" value="1"/>
</dbReference>
<dbReference type="InterPro" id="IPR016024">
    <property type="entry name" value="ARM-type_fold"/>
</dbReference>